<reference evidence="1 2" key="2">
    <citation type="submission" date="2018-11" db="EMBL/GenBank/DDBJ databases">
        <authorList>
            <consortium name="Pathogen Informatics"/>
        </authorList>
    </citation>
    <scope>NUCLEOTIDE SEQUENCE [LARGE SCALE GENOMIC DNA]</scope>
</reference>
<evidence type="ECO:0000313" key="1">
    <source>
        <dbReference type="EMBL" id="VDK22361.1"/>
    </source>
</evidence>
<protein>
    <submittedName>
        <fullName evidence="3">DUF2795 domain-containing protein</fullName>
    </submittedName>
</protein>
<dbReference type="GO" id="GO:0008104">
    <property type="term" value="P:intracellular protein localization"/>
    <property type="evidence" value="ECO:0007669"/>
    <property type="project" value="TreeGrafter"/>
</dbReference>
<keyword evidence="2" id="KW-1185">Reference proteome</keyword>
<dbReference type="InterPro" id="IPR040108">
    <property type="entry name" value="Laa1/Sip1/HEATR5"/>
</dbReference>
<organism evidence="3">
    <name type="scientific">Anisakis simplex</name>
    <name type="common">Herring worm</name>
    <dbReference type="NCBI Taxonomy" id="6269"/>
    <lineage>
        <taxon>Eukaryota</taxon>
        <taxon>Metazoa</taxon>
        <taxon>Ecdysozoa</taxon>
        <taxon>Nematoda</taxon>
        <taxon>Chromadorea</taxon>
        <taxon>Rhabditida</taxon>
        <taxon>Spirurina</taxon>
        <taxon>Ascaridomorpha</taxon>
        <taxon>Ascaridoidea</taxon>
        <taxon>Anisakidae</taxon>
        <taxon>Anisakis</taxon>
        <taxon>Anisakis simplex complex</taxon>
    </lineage>
</organism>
<name>A0A0M3J8Q0_ANISI</name>
<dbReference type="OrthoDB" id="192608at2759"/>
<dbReference type="GO" id="GO:0006897">
    <property type="term" value="P:endocytosis"/>
    <property type="evidence" value="ECO:0007669"/>
    <property type="project" value="TreeGrafter"/>
</dbReference>
<dbReference type="WBParaSite" id="ASIM_0000395601-mRNA-1">
    <property type="protein sequence ID" value="ASIM_0000395601-mRNA-1"/>
    <property type="gene ID" value="ASIM_0000395601"/>
</dbReference>
<dbReference type="GO" id="GO:0030139">
    <property type="term" value="C:endocytic vesicle"/>
    <property type="evidence" value="ECO:0007669"/>
    <property type="project" value="TreeGrafter"/>
</dbReference>
<proteinExistence type="predicted"/>
<dbReference type="AlphaFoldDB" id="A0A0M3J8Q0"/>
<dbReference type="PANTHER" id="PTHR21663">
    <property type="entry name" value="HYPOTHETICAL HEAT DOMAIN-CONTAINING"/>
    <property type="match status" value="1"/>
</dbReference>
<dbReference type="Proteomes" id="UP000267096">
    <property type="component" value="Unassembled WGS sequence"/>
</dbReference>
<evidence type="ECO:0000313" key="3">
    <source>
        <dbReference type="WBParaSite" id="ASIM_0000395601-mRNA-1"/>
    </source>
</evidence>
<dbReference type="GO" id="GO:0016020">
    <property type="term" value="C:membrane"/>
    <property type="evidence" value="ECO:0007669"/>
    <property type="project" value="TreeGrafter"/>
</dbReference>
<dbReference type="GO" id="GO:0005829">
    <property type="term" value="C:cytosol"/>
    <property type="evidence" value="ECO:0007669"/>
    <property type="project" value="GOC"/>
</dbReference>
<sequence>MYHSQNNICGSLENDPLCLIESSADVDYWWPEPLPASTAVIDAAITVYGRLYPLVPSKHKMQITEHFAECIKSTKHLNRQQAVSIL</sequence>
<evidence type="ECO:0000313" key="2">
    <source>
        <dbReference type="Proteomes" id="UP000267096"/>
    </source>
</evidence>
<gene>
    <name evidence="1" type="ORF">ASIM_LOCUS3780</name>
</gene>
<dbReference type="EMBL" id="UYRR01006116">
    <property type="protein sequence ID" value="VDK22361.1"/>
    <property type="molecule type" value="Genomic_DNA"/>
</dbReference>
<dbReference type="GO" id="GO:0005794">
    <property type="term" value="C:Golgi apparatus"/>
    <property type="evidence" value="ECO:0007669"/>
    <property type="project" value="TreeGrafter"/>
</dbReference>
<dbReference type="GO" id="GO:0042147">
    <property type="term" value="P:retrograde transport, endosome to Golgi"/>
    <property type="evidence" value="ECO:0007669"/>
    <property type="project" value="TreeGrafter"/>
</dbReference>
<accession>A0A0M3J8Q0</accession>
<dbReference type="PANTHER" id="PTHR21663:SF0">
    <property type="entry name" value="HEAT REPEAT-CONTAINING PROTEIN 5B"/>
    <property type="match status" value="1"/>
</dbReference>
<reference evidence="3" key="1">
    <citation type="submission" date="2017-02" db="UniProtKB">
        <authorList>
            <consortium name="WormBaseParasite"/>
        </authorList>
    </citation>
    <scope>IDENTIFICATION</scope>
</reference>